<keyword evidence="3" id="KW-1185">Reference proteome</keyword>
<proteinExistence type="predicted"/>
<dbReference type="Proteomes" id="UP001164718">
    <property type="component" value="Chromosome"/>
</dbReference>
<feature type="transmembrane region" description="Helical" evidence="1">
    <location>
        <begin position="201"/>
        <end position="220"/>
    </location>
</feature>
<evidence type="ECO:0000256" key="1">
    <source>
        <dbReference type="SAM" id="Phobius"/>
    </source>
</evidence>
<keyword evidence="1" id="KW-0472">Membrane</keyword>
<dbReference type="RefSeq" id="WP_275416352.1">
    <property type="nucleotide sequence ID" value="NZ_CP106878.1"/>
</dbReference>
<dbReference type="KEGG" id="faf:OE104_07925"/>
<name>A0A9E8LTL6_9BACI</name>
<feature type="transmembrane region" description="Helical" evidence="1">
    <location>
        <begin position="226"/>
        <end position="243"/>
    </location>
</feature>
<feature type="transmembrane region" description="Helical" evidence="1">
    <location>
        <begin position="81"/>
        <end position="107"/>
    </location>
</feature>
<evidence type="ECO:0000313" key="3">
    <source>
        <dbReference type="Proteomes" id="UP001164718"/>
    </source>
</evidence>
<feature type="transmembrane region" description="Helical" evidence="1">
    <location>
        <begin position="307"/>
        <end position="325"/>
    </location>
</feature>
<dbReference type="EMBL" id="CP106878">
    <property type="protein sequence ID" value="WAA08574.1"/>
    <property type="molecule type" value="Genomic_DNA"/>
</dbReference>
<feature type="transmembrane region" description="Helical" evidence="1">
    <location>
        <begin position="170"/>
        <end position="194"/>
    </location>
</feature>
<accession>A0A9E8LTL6</accession>
<dbReference type="AlphaFoldDB" id="A0A9E8LTL6"/>
<reference evidence="2" key="1">
    <citation type="submission" date="2022-09" db="EMBL/GenBank/DDBJ databases">
        <title>Complete Genomes of Fervidibacillus albus and Fervidibacillus halotolerans isolated from tidal flat sediments.</title>
        <authorList>
            <person name="Kwon K.K."/>
            <person name="Yang S.-H."/>
            <person name="Park M.J."/>
            <person name="Oh H.-M."/>
        </authorList>
    </citation>
    <scope>NUCLEOTIDE SEQUENCE</scope>
    <source>
        <strain evidence="2">MEBiC13591</strain>
    </source>
</reference>
<evidence type="ECO:0000313" key="2">
    <source>
        <dbReference type="EMBL" id="WAA08574.1"/>
    </source>
</evidence>
<protein>
    <submittedName>
        <fullName evidence="2">Uncharacterized protein</fullName>
    </submittedName>
</protein>
<feature type="transmembrane region" description="Helical" evidence="1">
    <location>
        <begin position="119"/>
        <end position="141"/>
    </location>
</feature>
<organism evidence="2 3">
    <name type="scientific">Fervidibacillus albus</name>
    <dbReference type="NCBI Taxonomy" id="2980026"/>
    <lineage>
        <taxon>Bacteria</taxon>
        <taxon>Bacillati</taxon>
        <taxon>Bacillota</taxon>
        <taxon>Bacilli</taxon>
        <taxon>Bacillales</taxon>
        <taxon>Bacillaceae</taxon>
        <taxon>Fervidibacillus</taxon>
    </lineage>
</organism>
<gene>
    <name evidence="2" type="ORF">OE104_07925</name>
</gene>
<feature type="transmembrane region" description="Helical" evidence="1">
    <location>
        <begin position="255"/>
        <end position="274"/>
    </location>
</feature>
<keyword evidence="1" id="KW-0812">Transmembrane</keyword>
<sequence length="333" mass="38048">MAYLNRYVYAVTKSFSGKQREEIEKELRANIMAMIEQHTGPEPFEEKVKQVLLELGNPDDIADGYRGTKRYLIGPNYFDTYLLVLKIVMASVFGGISIAVFVENLFIGENQIGQVMKNYVSLLFSGVLQAFAWTTIAFFIIERKNVFSLGEHKIKEWDLSKLPKAPHKKAIISLGDAIATIVVTTVVYTIFITIIFSSPELIGVFIPSSNGVVIVPIFQIDVLQGYKFLILTVFMMSILKALLKLYYRKWTVSHAVIHSVLTAFITIFTLIILLDPNVWNVNFVMEIDSWVNWSIDFQSVWERMKQLIISVIVIIGIVQIFVALYKSFRYRST</sequence>
<keyword evidence="1" id="KW-1133">Transmembrane helix</keyword>